<feature type="region of interest" description="Disordered" evidence="1">
    <location>
        <begin position="1"/>
        <end position="52"/>
    </location>
</feature>
<evidence type="ECO:0000256" key="1">
    <source>
        <dbReference type="SAM" id="MobiDB-lite"/>
    </source>
</evidence>
<dbReference type="Proteomes" id="UP001177003">
    <property type="component" value="Chromosome 9"/>
</dbReference>
<dbReference type="EMBL" id="OX465085">
    <property type="protein sequence ID" value="CAI9301814.1"/>
    <property type="molecule type" value="Genomic_DNA"/>
</dbReference>
<proteinExistence type="predicted"/>
<sequence length="190" mass="22144">MFYNWNQGVTTPKEDPAISEFQNFSGGSKRRQDRWQPKESGSKKSGLQRSHMFRSGNQESMVDLFISNKKSRLGKRFVFIRFADVNDPDRMIRDLCGIWFGYHKLFAAVPGFSKNSKPHAPHATEGNSRVKEQNGDFIVEKRHRACFIRGRDFLTLPNLRMLCYDEGFEDFDICYFGGLWVMLEFKHEVA</sequence>
<keyword evidence="3" id="KW-1185">Reference proteome</keyword>
<feature type="compositionally biased region" description="Polar residues" evidence="1">
    <location>
        <begin position="1"/>
        <end position="10"/>
    </location>
</feature>
<feature type="compositionally biased region" description="Basic and acidic residues" evidence="1">
    <location>
        <begin position="33"/>
        <end position="42"/>
    </location>
</feature>
<gene>
    <name evidence="2" type="ORF">LSALG_LOCUS40338</name>
</gene>
<protein>
    <recommendedName>
        <fullName evidence="4">RRM domain-containing protein</fullName>
    </recommendedName>
</protein>
<reference evidence="2" key="1">
    <citation type="submission" date="2023-04" db="EMBL/GenBank/DDBJ databases">
        <authorList>
            <person name="Vijverberg K."/>
            <person name="Xiong W."/>
            <person name="Schranz E."/>
        </authorList>
    </citation>
    <scope>NUCLEOTIDE SEQUENCE</scope>
</reference>
<evidence type="ECO:0000313" key="3">
    <source>
        <dbReference type="Proteomes" id="UP001177003"/>
    </source>
</evidence>
<name>A0AA35ZZI4_LACSI</name>
<dbReference type="AlphaFoldDB" id="A0AA35ZZI4"/>
<accession>A0AA35ZZI4</accession>
<evidence type="ECO:0008006" key="4">
    <source>
        <dbReference type="Google" id="ProtNLM"/>
    </source>
</evidence>
<evidence type="ECO:0000313" key="2">
    <source>
        <dbReference type="EMBL" id="CAI9301814.1"/>
    </source>
</evidence>
<organism evidence="2 3">
    <name type="scientific">Lactuca saligna</name>
    <name type="common">Willowleaf lettuce</name>
    <dbReference type="NCBI Taxonomy" id="75948"/>
    <lineage>
        <taxon>Eukaryota</taxon>
        <taxon>Viridiplantae</taxon>
        <taxon>Streptophyta</taxon>
        <taxon>Embryophyta</taxon>
        <taxon>Tracheophyta</taxon>
        <taxon>Spermatophyta</taxon>
        <taxon>Magnoliopsida</taxon>
        <taxon>eudicotyledons</taxon>
        <taxon>Gunneridae</taxon>
        <taxon>Pentapetalae</taxon>
        <taxon>asterids</taxon>
        <taxon>campanulids</taxon>
        <taxon>Asterales</taxon>
        <taxon>Asteraceae</taxon>
        <taxon>Cichorioideae</taxon>
        <taxon>Cichorieae</taxon>
        <taxon>Lactucinae</taxon>
        <taxon>Lactuca</taxon>
    </lineage>
</organism>